<dbReference type="EMBL" id="AP024238">
    <property type="protein sequence ID" value="BCO28393.1"/>
    <property type="molecule type" value="Genomic_DNA"/>
</dbReference>
<name>A0ABM7MPZ0_9BURK</name>
<reference evidence="1 2" key="1">
    <citation type="journal article" date="2021" name="Microbiol. Spectr.">
        <title>A Single Bacterium Capable of Oxidation and Reduction of Iron at Circumneutral pH.</title>
        <authorList>
            <person name="Kato S."/>
            <person name="Ohkuma M."/>
        </authorList>
    </citation>
    <scope>NUCLEOTIDE SEQUENCE [LARGE SCALE GENOMIC DNA]</scope>
    <source>
        <strain evidence="1 2">MIZ03</strain>
    </source>
</reference>
<gene>
    <name evidence="1" type="ORF">MIZ03_3293</name>
</gene>
<sequence length="41" mass="4805">MQDIYSLTAGDVLISRMYLTTRQAYCGQRLRVFKTLETTIF</sequence>
<organism evidence="1 2">
    <name type="scientific">Rhodoferax lithotrophicus</name>
    <dbReference type="NCBI Taxonomy" id="2798804"/>
    <lineage>
        <taxon>Bacteria</taxon>
        <taxon>Pseudomonadati</taxon>
        <taxon>Pseudomonadota</taxon>
        <taxon>Betaproteobacteria</taxon>
        <taxon>Burkholderiales</taxon>
        <taxon>Comamonadaceae</taxon>
        <taxon>Rhodoferax</taxon>
    </lineage>
</organism>
<keyword evidence="2" id="KW-1185">Reference proteome</keyword>
<proteinExistence type="predicted"/>
<evidence type="ECO:0000313" key="1">
    <source>
        <dbReference type="EMBL" id="BCO28393.1"/>
    </source>
</evidence>
<accession>A0ABM7MPZ0</accession>
<dbReference type="Proteomes" id="UP000824366">
    <property type="component" value="Chromosome"/>
</dbReference>
<protein>
    <submittedName>
        <fullName evidence="1">Uncharacterized protein</fullName>
    </submittedName>
</protein>
<evidence type="ECO:0000313" key="2">
    <source>
        <dbReference type="Proteomes" id="UP000824366"/>
    </source>
</evidence>